<dbReference type="NCBIfam" id="TIGR02532">
    <property type="entry name" value="IV_pilin_GFxxxE"/>
    <property type="match status" value="1"/>
</dbReference>
<evidence type="ECO:0000313" key="3">
    <source>
        <dbReference type="Proteomes" id="UP000010475"/>
    </source>
</evidence>
<reference evidence="2 3" key="1">
    <citation type="submission" date="2012-06" db="EMBL/GenBank/DDBJ databases">
        <title>Finished chromosome of genome of Cylindrospermum stagnale PCC 7417.</title>
        <authorList>
            <consortium name="US DOE Joint Genome Institute"/>
            <person name="Gugger M."/>
            <person name="Coursin T."/>
            <person name="Rippka R."/>
            <person name="Tandeau De Marsac N."/>
            <person name="Huntemann M."/>
            <person name="Wei C.-L."/>
            <person name="Han J."/>
            <person name="Detter J.C."/>
            <person name="Han C."/>
            <person name="Tapia R."/>
            <person name="Chen A."/>
            <person name="Kyrpides N."/>
            <person name="Mavromatis K."/>
            <person name="Markowitz V."/>
            <person name="Szeto E."/>
            <person name="Ivanova N."/>
            <person name="Pagani I."/>
            <person name="Pati A."/>
            <person name="Goodwin L."/>
            <person name="Nordberg H.P."/>
            <person name="Cantor M.N."/>
            <person name="Hua S.X."/>
            <person name="Woyke T."/>
            <person name="Kerfeld C.A."/>
        </authorList>
    </citation>
    <scope>NUCLEOTIDE SEQUENCE [LARGE SCALE GENOMIC DNA]</scope>
    <source>
        <strain evidence="2 3">PCC 7417</strain>
    </source>
</reference>
<dbReference type="InterPro" id="IPR012902">
    <property type="entry name" value="N_methyl_site"/>
</dbReference>
<dbReference type="HOGENOM" id="CLU_052968_0_0_3"/>
<dbReference type="KEGG" id="csg:Cylst_5660"/>
<dbReference type="AlphaFoldDB" id="K9X4R4"/>
<dbReference type="NCBIfam" id="NF038304">
    <property type="entry name" value="EPS_HpsC"/>
    <property type="match status" value="1"/>
</dbReference>
<dbReference type="EMBL" id="CP003642">
    <property type="protein sequence ID" value="AFZ27660.1"/>
    <property type="molecule type" value="Genomic_DNA"/>
</dbReference>
<protein>
    <submittedName>
        <fullName evidence="2">Prepilin-type N-terminal cleavage/methylation domain-containing protein</fullName>
    </submittedName>
</protein>
<dbReference type="OrthoDB" id="461075at2"/>
<keyword evidence="1" id="KW-0472">Membrane</keyword>
<accession>K9X4R4</accession>
<keyword evidence="1" id="KW-1133">Transmembrane helix</keyword>
<dbReference type="STRING" id="56107.Cylst_5660"/>
<proteinExistence type="predicted"/>
<name>K9X4R4_9NOST</name>
<dbReference type="RefSeq" id="WP_015210894.1">
    <property type="nucleotide sequence ID" value="NC_019757.1"/>
</dbReference>
<keyword evidence="1" id="KW-0812">Transmembrane</keyword>
<feature type="transmembrane region" description="Helical" evidence="1">
    <location>
        <begin position="25"/>
        <end position="49"/>
    </location>
</feature>
<keyword evidence="3" id="KW-1185">Reference proteome</keyword>
<evidence type="ECO:0000256" key="1">
    <source>
        <dbReference type="SAM" id="Phobius"/>
    </source>
</evidence>
<dbReference type="PATRIC" id="fig|56107.3.peg.6225"/>
<evidence type="ECO:0000313" key="2">
    <source>
        <dbReference type="EMBL" id="AFZ27660.1"/>
    </source>
</evidence>
<gene>
    <name evidence="2" type="ORF">Cylst_5660</name>
</gene>
<dbReference type="eggNOG" id="COG4966">
    <property type="taxonomic scope" value="Bacteria"/>
</dbReference>
<organism evidence="2 3">
    <name type="scientific">Cylindrospermum stagnale PCC 7417</name>
    <dbReference type="NCBI Taxonomy" id="56107"/>
    <lineage>
        <taxon>Bacteria</taxon>
        <taxon>Bacillati</taxon>
        <taxon>Cyanobacteriota</taxon>
        <taxon>Cyanophyceae</taxon>
        <taxon>Nostocales</taxon>
        <taxon>Nostocaceae</taxon>
        <taxon>Cylindrospermum</taxon>
    </lineage>
</organism>
<sequence length="365" mass="40014">MKNILGFLLRSQIQCSKQAQSPNGFTLIELLVGMVMAVLVITPLLGFMIDIMNTENREQAKSSSEQEIQAALDYIAQDVEQAVYIYDADGMHGATITNIDGTSTTIDGIIGQIPNTDGGNRFPVLAFWKRNFLARSQTVTLSNGTEPTVGCLVRLPTTSNCNDQDYQVYSLVVYYLIKEPATTTWNNTTTRIARWEIRDGIRDASGTETRFEGTPPAAVKYLLLPNPNFKSFDLASAGDLRRKLGNWKNFSNSVSSYNLNVNKLNTLVDFIDQTPNTAGSPAPVACNTAAGEQQVPDYNSIGFPNTFKTGSFYACVDAKKYIARVYIRGNSLARIQPGATYNSGKAAYFPTATIQIKGRGFLGVE</sequence>
<dbReference type="Proteomes" id="UP000010475">
    <property type="component" value="Chromosome"/>
</dbReference>